<evidence type="ECO:0000313" key="4">
    <source>
        <dbReference type="EMBL" id="THG18112.1"/>
    </source>
</evidence>
<dbReference type="STRING" id="542762.A0A4S4EP44"/>
<dbReference type="InterPro" id="IPR013785">
    <property type="entry name" value="Aldolase_TIM"/>
</dbReference>
<organism evidence="4 5">
    <name type="scientific">Camellia sinensis var. sinensis</name>
    <name type="common">China tea</name>
    <dbReference type="NCBI Taxonomy" id="542762"/>
    <lineage>
        <taxon>Eukaryota</taxon>
        <taxon>Viridiplantae</taxon>
        <taxon>Streptophyta</taxon>
        <taxon>Embryophyta</taxon>
        <taxon>Tracheophyta</taxon>
        <taxon>Spermatophyta</taxon>
        <taxon>Magnoliopsida</taxon>
        <taxon>eudicotyledons</taxon>
        <taxon>Gunneridae</taxon>
        <taxon>Pentapetalae</taxon>
        <taxon>asterids</taxon>
        <taxon>Ericales</taxon>
        <taxon>Theaceae</taxon>
        <taxon>Camellia</taxon>
    </lineage>
</organism>
<dbReference type="SMART" id="SM00318">
    <property type="entry name" value="SNc"/>
    <property type="match status" value="1"/>
</dbReference>
<dbReference type="InterPro" id="IPR035587">
    <property type="entry name" value="DUS-like_FMN-bd"/>
</dbReference>
<dbReference type="SUPFAM" id="SSF50199">
    <property type="entry name" value="Staphylococcal nuclease"/>
    <property type="match status" value="1"/>
</dbReference>
<sequence length="425" mass="47724">MLKPTFGHSNGSAKIKVVARAQNLSLEQRSSCYHWSAIRAIRSAVRIPVLANGNIRHNDDAQNCLKETGADRVGCPQHIAWRGNYGAFLMDNLPLIKCLNAGCSLLAIHGHTRDEKDGKKFRADWSAIRAVKSAVKIPVLANGNIRHVDNAQNCLKETGVDGVLTAESFLGNPAHKGGVDEPFAWESKEYLRKLCMGKDVTFKVDYTVPSIGREFGSIFLSDENVALMVIFKGWVKVGEQGQQKGDASPFLKELLRLEEQAIQQGLGHWTRAVQEICSLGSCRLWCPYEACCSAARLGARRIEAQQLRLYRYQASRIEPGARLRRDLIKAREAQGDRLGATQCSSRRSDLTAQITFRMDRSTSQVLDQLRRLEFNFDRLRSASQIDSLPFSFFFDRLRSASTDSLLVKLTDTEQIKRSCQRVYEQ</sequence>
<dbReference type="GO" id="GO:0017150">
    <property type="term" value="F:tRNA dihydrouridine synthase activity"/>
    <property type="evidence" value="ECO:0007669"/>
    <property type="project" value="TreeGrafter"/>
</dbReference>
<dbReference type="Proteomes" id="UP000306102">
    <property type="component" value="Unassembled WGS sequence"/>
</dbReference>
<keyword evidence="5" id="KW-1185">Reference proteome</keyword>
<dbReference type="PANTHER" id="PTHR11082">
    <property type="entry name" value="TRNA-DIHYDROURIDINE SYNTHASE"/>
    <property type="match status" value="1"/>
</dbReference>
<evidence type="ECO:0000256" key="2">
    <source>
        <dbReference type="ARBA" id="ARBA00023027"/>
    </source>
</evidence>
<keyword evidence="1" id="KW-0521">NADP</keyword>
<comment type="caution">
    <text evidence="4">The sequence shown here is derived from an EMBL/GenBank/DDBJ whole genome shotgun (WGS) entry which is preliminary data.</text>
</comment>
<evidence type="ECO:0000259" key="3">
    <source>
        <dbReference type="PROSITE" id="PS50830"/>
    </source>
</evidence>
<dbReference type="PANTHER" id="PTHR11082:SF5">
    <property type="entry name" value="TRNA-DIHYDROURIDINE(16_17) SYNTHASE [NAD(P)(+)]-LIKE"/>
    <property type="match status" value="1"/>
</dbReference>
<gene>
    <name evidence="4" type="ORF">TEA_001637</name>
</gene>
<reference evidence="4 5" key="1">
    <citation type="journal article" date="2018" name="Proc. Natl. Acad. Sci. U.S.A.">
        <title>Draft genome sequence of Camellia sinensis var. sinensis provides insights into the evolution of the tea genome and tea quality.</title>
        <authorList>
            <person name="Wei C."/>
            <person name="Yang H."/>
            <person name="Wang S."/>
            <person name="Zhao J."/>
            <person name="Liu C."/>
            <person name="Gao L."/>
            <person name="Xia E."/>
            <person name="Lu Y."/>
            <person name="Tai Y."/>
            <person name="She G."/>
            <person name="Sun J."/>
            <person name="Cao H."/>
            <person name="Tong W."/>
            <person name="Gao Q."/>
            <person name="Li Y."/>
            <person name="Deng W."/>
            <person name="Jiang X."/>
            <person name="Wang W."/>
            <person name="Chen Q."/>
            <person name="Zhang S."/>
            <person name="Li H."/>
            <person name="Wu J."/>
            <person name="Wang P."/>
            <person name="Li P."/>
            <person name="Shi C."/>
            <person name="Zheng F."/>
            <person name="Jian J."/>
            <person name="Huang B."/>
            <person name="Shan D."/>
            <person name="Shi M."/>
            <person name="Fang C."/>
            <person name="Yue Y."/>
            <person name="Li F."/>
            <person name="Li D."/>
            <person name="Wei S."/>
            <person name="Han B."/>
            <person name="Jiang C."/>
            <person name="Yin Y."/>
            <person name="Xia T."/>
            <person name="Zhang Z."/>
            <person name="Bennetzen J.L."/>
            <person name="Zhao S."/>
            <person name="Wan X."/>
        </authorList>
    </citation>
    <scope>NUCLEOTIDE SEQUENCE [LARGE SCALE GENOMIC DNA]</scope>
    <source>
        <strain evidence="5">cv. Shuchazao</strain>
        <tissue evidence="4">Leaf</tissue>
    </source>
</reference>
<proteinExistence type="predicted"/>
<dbReference type="InterPro" id="IPR011060">
    <property type="entry name" value="RibuloseP-bd_barrel"/>
</dbReference>
<dbReference type="Gene3D" id="3.20.20.70">
    <property type="entry name" value="Aldolase class I"/>
    <property type="match status" value="2"/>
</dbReference>
<name>A0A4S4EP44_CAMSN</name>
<dbReference type="InterPro" id="IPR016071">
    <property type="entry name" value="Staphylococal_nuclease_OB-fold"/>
</dbReference>
<dbReference type="AlphaFoldDB" id="A0A4S4EP44"/>
<dbReference type="SUPFAM" id="SSF51366">
    <property type="entry name" value="Ribulose-phoshate binding barrel"/>
    <property type="match status" value="1"/>
</dbReference>
<feature type="domain" description="TNase-like" evidence="3">
    <location>
        <begin position="131"/>
        <end position="271"/>
    </location>
</feature>
<dbReference type="Gene3D" id="2.40.50.90">
    <property type="match status" value="1"/>
</dbReference>
<protein>
    <recommendedName>
        <fullName evidence="3">TNase-like domain-containing protein</fullName>
    </recommendedName>
</protein>
<dbReference type="EMBL" id="SDRB02003244">
    <property type="protein sequence ID" value="THG18112.1"/>
    <property type="molecule type" value="Genomic_DNA"/>
</dbReference>
<dbReference type="Pfam" id="PF00565">
    <property type="entry name" value="SNase"/>
    <property type="match status" value="1"/>
</dbReference>
<dbReference type="PROSITE" id="PS50830">
    <property type="entry name" value="TNASE_3"/>
    <property type="match status" value="1"/>
</dbReference>
<dbReference type="InterPro" id="IPR035437">
    <property type="entry name" value="SNase_OB-fold_sf"/>
</dbReference>
<evidence type="ECO:0000256" key="1">
    <source>
        <dbReference type="ARBA" id="ARBA00022857"/>
    </source>
</evidence>
<dbReference type="Pfam" id="PF01207">
    <property type="entry name" value="Dus"/>
    <property type="match status" value="2"/>
</dbReference>
<dbReference type="FunFam" id="2.40.50.90:FF:000018">
    <property type="entry name" value="Ribonuclease"/>
    <property type="match status" value="1"/>
</dbReference>
<accession>A0A4S4EP44</accession>
<keyword evidence="2" id="KW-0520">NAD</keyword>
<evidence type="ECO:0000313" key="5">
    <source>
        <dbReference type="Proteomes" id="UP000306102"/>
    </source>
</evidence>
<dbReference type="SUPFAM" id="SSF51395">
    <property type="entry name" value="FMN-linked oxidoreductases"/>
    <property type="match status" value="1"/>
</dbReference>